<keyword evidence="3" id="KW-1185">Reference proteome</keyword>
<sequence>MVLKLELNVNSAEDLPDVRSWSFLEMKVFGEVSIDGEPQVTKTPVDYVGGINPRWNMKTPFILSEESVKGDHMLVIRLLCERSFRRPKYVGEVKLPLKQLFEKRQAHPVCEEFRLTRVEEDDVVHNFGVLKMSYCFYESVKTSKAEVIWRVLLPVAGIALGTVAEVIVPDLLKLEMMIEACWVFITNQMIVFAYEELLMNILMVESNAKGLEVVLAFASGCVAVFGTKILAGGGACSLFGRGEEFRSVRTEWRIRSVEVGIWSRW</sequence>
<protein>
    <submittedName>
        <fullName evidence="2">OLC1v1012420C1</fullName>
    </submittedName>
</protein>
<dbReference type="SUPFAM" id="SSF49562">
    <property type="entry name" value="C2 domain (Calcium/lipid-binding domain, CaLB)"/>
    <property type="match status" value="1"/>
</dbReference>
<dbReference type="PANTHER" id="PTHR32246:SF22">
    <property type="entry name" value="C2 DOMAIN-CONTAINING PROTEIN"/>
    <property type="match status" value="1"/>
</dbReference>
<accession>A0AAV1DZ44</accession>
<dbReference type="InterPro" id="IPR035892">
    <property type="entry name" value="C2_domain_sf"/>
</dbReference>
<evidence type="ECO:0000313" key="3">
    <source>
        <dbReference type="Proteomes" id="UP001161247"/>
    </source>
</evidence>
<proteinExistence type="predicted"/>
<gene>
    <name evidence="2" type="ORF">OLC1_LOCUS19313</name>
</gene>
<organism evidence="2 3">
    <name type="scientific">Oldenlandia corymbosa var. corymbosa</name>
    <dbReference type="NCBI Taxonomy" id="529605"/>
    <lineage>
        <taxon>Eukaryota</taxon>
        <taxon>Viridiplantae</taxon>
        <taxon>Streptophyta</taxon>
        <taxon>Embryophyta</taxon>
        <taxon>Tracheophyta</taxon>
        <taxon>Spermatophyta</taxon>
        <taxon>Magnoliopsida</taxon>
        <taxon>eudicotyledons</taxon>
        <taxon>Gunneridae</taxon>
        <taxon>Pentapetalae</taxon>
        <taxon>asterids</taxon>
        <taxon>lamiids</taxon>
        <taxon>Gentianales</taxon>
        <taxon>Rubiaceae</taxon>
        <taxon>Rubioideae</taxon>
        <taxon>Spermacoceae</taxon>
        <taxon>Hedyotis-Oldenlandia complex</taxon>
        <taxon>Oldenlandia</taxon>
    </lineage>
</organism>
<evidence type="ECO:0000259" key="1">
    <source>
        <dbReference type="PROSITE" id="PS50004"/>
    </source>
</evidence>
<dbReference type="Pfam" id="PF00168">
    <property type="entry name" value="C2"/>
    <property type="match status" value="1"/>
</dbReference>
<dbReference type="EMBL" id="OX459124">
    <property type="protein sequence ID" value="CAI9112049.1"/>
    <property type="molecule type" value="Genomic_DNA"/>
</dbReference>
<dbReference type="Gene3D" id="2.60.40.150">
    <property type="entry name" value="C2 domain"/>
    <property type="match status" value="1"/>
</dbReference>
<reference evidence="2" key="1">
    <citation type="submission" date="2023-03" db="EMBL/GenBank/DDBJ databases">
        <authorList>
            <person name="Julca I."/>
        </authorList>
    </citation>
    <scope>NUCLEOTIDE SEQUENCE</scope>
</reference>
<dbReference type="PROSITE" id="PS50004">
    <property type="entry name" value="C2"/>
    <property type="match status" value="1"/>
</dbReference>
<feature type="domain" description="C2" evidence="1">
    <location>
        <begin position="1"/>
        <end position="111"/>
    </location>
</feature>
<dbReference type="Proteomes" id="UP001161247">
    <property type="component" value="Chromosome 7"/>
</dbReference>
<dbReference type="PANTHER" id="PTHR32246">
    <property type="entry name" value="INGRESSION PROTEIN FIC1"/>
    <property type="match status" value="1"/>
</dbReference>
<evidence type="ECO:0000313" key="2">
    <source>
        <dbReference type="EMBL" id="CAI9112049.1"/>
    </source>
</evidence>
<name>A0AAV1DZ44_OLDCO</name>
<dbReference type="AlphaFoldDB" id="A0AAV1DZ44"/>
<dbReference type="InterPro" id="IPR000008">
    <property type="entry name" value="C2_dom"/>
</dbReference>